<feature type="binding site" evidence="6">
    <location>
        <position position="687"/>
    </location>
    <ligand>
        <name>Zn(2+)</name>
        <dbReference type="ChEBI" id="CHEBI:29105"/>
    </ligand>
</feature>
<evidence type="ECO:0000256" key="1">
    <source>
        <dbReference type="ARBA" id="ARBA00022448"/>
    </source>
</evidence>
<name>A0A1R1I2R2_9RHOO</name>
<evidence type="ECO:0000256" key="2">
    <source>
        <dbReference type="ARBA" id="ARBA00022475"/>
    </source>
</evidence>
<comment type="subcellular location">
    <subcellularLocation>
        <location evidence="6">Cell membrane</location>
        <topology evidence="6">Peripheral membrane protein</topology>
    </subcellularLocation>
</comment>
<keyword evidence="8" id="KW-1185">Reference proteome</keyword>
<reference evidence="7 8" key="1">
    <citation type="submission" date="2016-10" db="EMBL/GenBank/DDBJ databases">
        <title>Alkaliphiles isolated from bioreactors.</title>
        <authorList>
            <person name="Salah Z."/>
            <person name="Rout S.P."/>
            <person name="Humphreys P.N."/>
        </authorList>
    </citation>
    <scope>NUCLEOTIDE SEQUENCE [LARGE SCALE GENOMIC DNA]</scope>
    <source>
        <strain evidence="7 8">ZS02</strain>
    </source>
</reference>
<dbReference type="GO" id="GO:0005886">
    <property type="term" value="C:plasma membrane"/>
    <property type="evidence" value="ECO:0007669"/>
    <property type="project" value="UniProtKB-SubCell"/>
</dbReference>
<feature type="binding site" evidence="6">
    <location>
        <position position="672"/>
    </location>
    <ligand>
        <name>Zn(2+)</name>
        <dbReference type="ChEBI" id="CHEBI:29105"/>
    </ligand>
</feature>
<dbReference type="InterPro" id="IPR018752">
    <property type="entry name" value="DabA"/>
</dbReference>
<gene>
    <name evidence="6" type="primary">dabA</name>
    <name evidence="7" type="ORF">BJN45_11685</name>
</gene>
<evidence type="ECO:0000256" key="6">
    <source>
        <dbReference type="HAMAP-Rule" id="MF_01871"/>
    </source>
</evidence>
<dbReference type="Pfam" id="PF10070">
    <property type="entry name" value="DabA"/>
    <property type="match status" value="1"/>
</dbReference>
<keyword evidence="4 6" id="KW-0862">Zinc</keyword>
<dbReference type="STRING" id="418702.BJN45_11685"/>
<evidence type="ECO:0000313" key="8">
    <source>
        <dbReference type="Proteomes" id="UP000187526"/>
    </source>
</evidence>
<keyword evidence="3 6" id="KW-0479">Metal-binding</keyword>
<dbReference type="GO" id="GO:0008270">
    <property type="term" value="F:zinc ion binding"/>
    <property type="evidence" value="ECO:0007669"/>
    <property type="project" value="UniProtKB-UniRule"/>
</dbReference>
<evidence type="ECO:0000313" key="7">
    <source>
        <dbReference type="EMBL" id="OMG52909.1"/>
    </source>
</evidence>
<sequence length="1005" mass="109549">MQASENLPLRQRLLQWIEHLTHVLPAQAPIRDFVHHNTLHGFQHLPFAEALAAAQRLTGARPWWPASRFLEEWAAGRIERADVLAAFDDVGLTGLDDEIAGGVVRRDVLLAALLAGDEVPVTARRRWLAGEGTGTDLGIFARCCQLTATTKENAPDDWQQLAHQRWGALCQEVGAGRTLRNVLAHLSGEDVLETVRSILQRHLAAHLDLGMAAWRNPVQGRGFYAAWKACAGLDLAWELDELPGVRDEIHHLADDPVVVLETELRTLLPDESLWPAYLESLALELPGWSGMFLWRDRHPAVADGVPVDMLDYLAVRAFLERHLCSELIRRLTGAPLGFDELRAYYQANPAEFLVRDSLHSGGLPEDLQAAAAGLCAATLDGHEVRGWAVLAPKLAAQAQADDALTQAWRLARLVTQLGWGEAALAALDGDTLAHLLAAAELTSLQRSQIWLAAYEGHYREQLFVALSCNAQRRQQWPAPSAQVVMCMDDREEGTRRHLEEIAPDIETFGAAGFFGVPMYWQGIDEAAPVALCPVVVTPTNLVRELPAAGSESAQAQHMRRRETRLRWRERLYQGTRREVLGGPLLTAAAALPALATLTAATLAPAWLARAGRRWREQFDGRVASTLALTGADVENGIRAGFSDGEQVDRVASLLRSIGLTDGFAPLVLILGHGSGSRNNPHLSAYDCGACSGRHGGPNARVLAAMANRLEVRTALAGRGIVIPESCHFVAAEHHTGDDSVEWYDLAQVPAAFQSDLDRLLGRLAEACRLHAVERCRRLASAPSRPTPWQARRHVAGRVADLAQARPELGHATNAAAFIGRRTMSRGLFLDRRVFLISYDPAADASGEIVESILLAAGPVGAGIALEYYFSTVDNERFGCGSKVTHNLTGLFGVMEGAESDLRTGLPWQMVEIHEPMRLLVVVEQAPDVLSAILERQPALQELVGNGWINFASQHPSTAEISRYCPRRGWLPWAGRGVLPQVARSSDWFAGEAGALAPAILLGAVS</sequence>
<comment type="similarity">
    <text evidence="6">Belongs to the inorganic carbon transporter (TC 9.A.2) DabA family.</text>
</comment>
<dbReference type="EMBL" id="MTHD01000004">
    <property type="protein sequence ID" value="OMG52909.1"/>
    <property type="molecule type" value="Genomic_DNA"/>
</dbReference>
<accession>A0A1R1I2R2</accession>
<dbReference type="OrthoDB" id="9805101at2"/>
<keyword evidence="5 6" id="KW-0472">Membrane</keyword>
<keyword evidence="2 6" id="KW-1003">Cell membrane</keyword>
<comment type="function">
    <text evidence="6">Part of an energy-coupled inorganic carbon pump.</text>
</comment>
<feature type="binding site" evidence="6">
    <location>
        <position position="486"/>
    </location>
    <ligand>
        <name>Zn(2+)</name>
        <dbReference type="ChEBI" id="CHEBI:29105"/>
    </ligand>
</feature>
<proteinExistence type="inferred from homology"/>
<comment type="caution">
    <text evidence="7">The sequence shown here is derived from an EMBL/GenBank/DDBJ whole genome shotgun (WGS) entry which is preliminary data.</text>
</comment>
<evidence type="ECO:0000256" key="4">
    <source>
        <dbReference type="ARBA" id="ARBA00022833"/>
    </source>
</evidence>
<comment type="subunit">
    <text evidence="6">Forms a complex with DabB.</text>
</comment>
<keyword evidence="1 6" id="KW-0813">Transport</keyword>
<dbReference type="HAMAP" id="MF_01871">
    <property type="entry name" value="DabA"/>
    <property type="match status" value="1"/>
</dbReference>
<dbReference type="Proteomes" id="UP000187526">
    <property type="component" value="Unassembled WGS sequence"/>
</dbReference>
<feature type="binding site" evidence="6">
    <location>
        <position position="488"/>
    </location>
    <ligand>
        <name>Zn(2+)</name>
        <dbReference type="ChEBI" id="CHEBI:29105"/>
    </ligand>
</feature>
<evidence type="ECO:0000256" key="3">
    <source>
        <dbReference type="ARBA" id="ARBA00022723"/>
    </source>
</evidence>
<dbReference type="PANTHER" id="PTHR38344:SF1">
    <property type="entry name" value="INORGANIC CARBON TRANSPORTER SUBUNIT DABA-RELATED"/>
    <property type="match status" value="1"/>
</dbReference>
<comment type="cofactor">
    <cofactor evidence="6">
        <name>Zn(2+)</name>
        <dbReference type="ChEBI" id="CHEBI:29105"/>
    </cofactor>
</comment>
<dbReference type="PANTHER" id="PTHR38344">
    <property type="entry name" value="UPF0753 PROTEIN AQ_863"/>
    <property type="match status" value="1"/>
</dbReference>
<protein>
    <recommendedName>
        <fullName evidence="6">Probable inorganic carbon transporter subunit DabA</fullName>
    </recommendedName>
</protein>
<evidence type="ECO:0000256" key="5">
    <source>
        <dbReference type="ARBA" id="ARBA00023136"/>
    </source>
</evidence>
<organism evidence="7 8">
    <name type="scientific">Azonexus hydrophilus</name>
    <dbReference type="NCBI Taxonomy" id="418702"/>
    <lineage>
        <taxon>Bacteria</taxon>
        <taxon>Pseudomonadati</taxon>
        <taxon>Pseudomonadota</taxon>
        <taxon>Betaproteobacteria</taxon>
        <taxon>Rhodocyclales</taxon>
        <taxon>Azonexaceae</taxon>
        <taxon>Azonexus</taxon>
    </lineage>
</organism>
<dbReference type="RefSeq" id="WP_076095438.1">
    <property type="nucleotide sequence ID" value="NZ_MTHD01000004.1"/>
</dbReference>
<dbReference type="AlphaFoldDB" id="A0A1R1I2R2"/>